<comment type="similarity">
    <text evidence="2">Belongs to the polysaccharide synthase family.</text>
</comment>
<name>A0A918IZ95_9FLAO</name>
<feature type="transmembrane region" description="Helical" evidence="7">
    <location>
        <begin position="291"/>
        <end position="310"/>
    </location>
</feature>
<keyword evidence="4 7" id="KW-0812">Transmembrane</keyword>
<dbReference type="CDD" id="cd13127">
    <property type="entry name" value="MATE_tuaB_like"/>
    <property type="match status" value="1"/>
</dbReference>
<feature type="transmembrane region" description="Helical" evidence="7">
    <location>
        <begin position="439"/>
        <end position="457"/>
    </location>
</feature>
<evidence type="ECO:0000256" key="7">
    <source>
        <dbReference type="SAM" id="Phobius"/>
    </source>
</evidence>
<feature type="transmembrane region" description="Helical" evidence="7">
    <location>
        <begin position="117"/>
        <end position="136"/>
    </location>
</feature>
<keyword evidence="9" id="KW-1185">Reference proteome</keyword>
<evidence type="ECO:0000256" key="3">
    <source>
        <dbReference type="ARBA" id="ARBA00022475"/>
    </source>
</evidence>
<sequence length="477" mass="53870">MSLKKKTLYGFIWMSIDVLFLRGLAFVTSIVLARILNPEEFGLVGMIAVLIAIGTTFVDSGLSESLIRTKNTNDKDYSSILIMNLIIAIIIYTTLYFTAPLVSNFYNQPLLTNLIRVYGICFILTALSATQIAILLKKLEFRKLTLLNLPGAIIGSIIGIVLGIKGFGVWSIIFMYIASQAVQTIFLWIFSTWKPSFTFSVEKIKLHFSFGYKLLISGLLNSVFNNVYNVLIGKYFPIKSLGYYERANAFSNQPVSILSSIISKVTYPILANMQEEKEKITKIYKQMFQTTYFLTTPLMILLAGNAMQIFQLILGEKWLGAVPYFQILCVAAIFYPINAFNLNILKVFGRTDLFLRLEIIKKLIIIINVTIGFYFGIYGLLWSSVLSSFLAVMVNGHYSSLIINYSTRNQLLDMLPISLICTAMFLIINYLSNALPVDYGFMRIIISSIIGLLFYLISCKLLKLPVIGYTLNFINPK</sequence>
<proteinExistence type="inferred from homology"/>
<evidence type="ECO:0000256" key="6">
    <source>
        <dbReference type="ARBA" id="ARBA00023136"/>
    </source>
</evidence>
<keyword evidence="6 7" id="KW-0472">Membrane</keyword>
<dbReference type="Pfam" id="PF13440">
    <property type="entry name" value="Polysacc_synt_3"/>
    <property type="match status" value="1"/>
</dbReference>
<feature type="transmembrane region" description="Helical" evidence="7">
    <location>
        <begin position="41"/>
        <end position="58"/>
    </location>
</feature>
<dbReference type="Proteomes" id="UP000634668">
    <property type="component" value="Unassembled WGS sequence"/>
</dbReference>
<comment type="subcellular location">
    <subcellularLocation>
        <location evidence="1">Cell membrane</location>
        <topology evidence="1">Multi-pass membrane protein</topology>
    </subcellularLocation>
</comment>
<organism evidence="8 9">
    <name type="scientific">Arenibacter certesii</name>
    <dbReference type="NCBI Taxonomy" id="228955"/>
    <lineage>
        <taxon>Bacteria</taxon>
        <taxon>Pseudomonadati</taxon>
        <taxon>Bacteroidota</taxon>
        <taxon>Flavobacteriia</taxon>
        <taxon>Flavobacteriales</taxon>
        <taxon>Flavobacteriaceae</taxon>
        <taxon>Arenibacter</taxon>
    </lineage>
</organism>
<evidence type="ECO:0000256" key="5">
    <source>
        <dbReference type="ARBA" id="ARBA00022989"/>
    </source>
</evidence>
<dbReference type="PANTHER" id="PTHR30250:SF10">
    <property type="entry name" value="LIPOPOLYSACCHARIDE BIOSYNTHESIS PROTEIN WZXC"/>
    <property type="match status" value="1"/>
</dbReference>
<feature type="transmembrane region" description="Helical" evidence="7">
    <location>
        <begin position="170"/>
        <end position="190"/>
    </location>
</feature>
<evidence type="ECO:0000256" key="2">
    <source>
        <dbReference type="ARBA" id="ARBA00007430"/>
    </source>
</evidence>
<feature type="transmembrane region" description="Helical" evidence="7">
    <location>
        <begin position="145"/>
        <end position="164"/>
    </location>
</feature>
<reference evidence="8" key="2">
    <citation type="submission" date="2020-09" db="EMBL/GenBank/DDBJ databases">
        <authorList>
            <person name="Sun Q."/>
            <person name="Kim S."/>
        </authorList>
    </citation>
    <scope>NUCLEOTIDE SEQUENCE</scope>
    <source>
        <strain evidence="8">KCTC 12113</strain>
    </source>
</reference>
<keyword evidence="5 7" id="KW-1133">Transmembrane helix</keyword>
<protein>
    <submittedName>
        <fullName evidence="8">Lipopolysaccharide biosynthesis protein</fullName>
    </submittedName>
</protein>
<dbReference type="PANTHER" id="PTHR30250">
    <property type="entry name" value="PST FAMILY PREDICTED COLANIC ACID TRANSPORTER"/>
    <property type="match status" value="1"/>
</dbReference>
<feature type="transmembrane region" description="Helical" evidence="7">
    <location>
        <begin position="363"/>
        <end position="382"/>
    </location>
</feature>
<dbReference type="EMBL" id="BMWP01000016">
    <property type="protein sequence ID" value="GGW38923.1"/>
    <property type="molecule type" value="Genomic_DNA"/>
</dbReference>
<keyword evidence="3" id="KW-1003">Cell membrane</keyword>
<evidence type="ECO:0000313" key="9">
    <source>
        <dbReference type="Proteomes" id="UP000634668"/>
    </source>
</evidence>
<feature type="transmembrane region" description="Helical" evidence="7">
    <location>
        <begin position="322"/>
        <end position="342"/>
    </location>
</feature>
<accession>A0A918IZ95</accession>
<dbReference type="AlphaFoldDB" id="A0A918IZ95"/>
<gene>
    <name evidence="8" type="ORF">GCM10007383_24620</name>
</gene>
<dbReference type="RefSeq" id="WP_026813642.1">
    <property type="nucleotide sequence ID" value="NZ_BMWP01000016.1"/>
</dbReference>
<evidence type="ECO:0000313" key="8">
    <source>
        <dbReference type="EMBL" id="GGW38923.1"/>
    </source>
</evidence>
<evidence type="ECO:0000256" key="1">
    <source>
        <dbReference type="ARBA" id="ARBA00004651"/>
    </source>
</evidence>
<feature type="transmembrane region" description="Helical" evidence="7">
    <location>
        <begin position="12"/>
        <end position="35"/>
    </location>
</feature>
<dbReference type="InterPro" id="IPR050833">
    <property type="entry name" value="Poly_Biosynth_Transport"/>
</dbReference>
<comment type="caution">
    <text evidence="8">The sequence shown here is derived from an EMBL/GenBank/DDBJ whole genome shotgun (WGS) entry which is preliminary data.</text>
</comment>
<feature type="transmembrane region" description="Helical" evidence="7">
    <location>
        <begin position="79"/>
        <end position="97"/>
    </location>
</feature>
<evidence type="ECO:0000256" key="4">
    <source>
        <dbReference type="ARBA" id="ARBA00022692"/>
    </source>
</evidence>
<reference evidence="8" key="1">
    <citation type="journal article" date="2014" name="Int. J. Syst. Evol. Microbiol.">
        <title>Complete genome sequence of Corynebacterium casei LMG S-19264T (=DSM 44701T), isolated from a smear-ripened cheese.</title>
        <authorList>
            <consortium name="US DOE Joint Genome Institute (JGI-PGF)"/>
            <person name="Walter F."/>
            <person name="Albersmeier A."/>
            <person name="Kalinowski J."/>
            <person name="Ruckert C."/>
        </authorList>
    </citation>
    <scope>NUCLEOTIDE SEQUENCE</scope>
    <source>
        <strain evidence="8">KCTC 12113</strain>
    </source>
</reference>
<feature type="transmembrane region" description="Helical" evidence="7">
    <location>
        <begin position="414"/>
        <end position="433"/>
    </location>
</feature>
<dbReference type="GO" id="GO:0005886">
    <property type="term" value="C:plasma membrane"/>
    <property type="evidence" value="ECO:0007669"/>
    <property type="project" value="UniProtKB-SubCell"/>
</dbReference>